<dbReference type="GO" id="GO:0005975">
    <property type="term" value="P:carbohydrate metabolic process"/>
    <property type="evidence" value="ECO:0007669"/>
    <property type="project" value="InterPro"/>
</dbReference>
<sequence>MSNRLINETSPYLLQHAHNPVDWYPWGPEALEKAKAENKPILVSIGYAACHWCHVMEKESFENDATAALMNRSFINIKIDREERPDLDHIYMDAVQALTGSGGWPLNAFLTPDGKPFYGGTYYPPVSAYQRPSWTQVLESINDAWQNKREEIEAQAGNLTDHLLNANSFGIRTPGAEETAALFTRDNLQQIAANILTQADTEWGGFGHAPKFPQTFAIQFLLRHHYFTGSEPALQQALLSIDKMIDGGIYDQAGGGFARYSTDKEWLAPHFEKMLYDNALLVAVLAEAYQLTGRQQYANVIHETLAFVERELYASDGGFYSALDADSEGVEGKFYTWQKAEINELLGNDAGLFCQLYDVQDHGNWEHTNILWIPGQRETVAAAHHITVQQLEEKMQAWKTLLLQRRAQRVRPALDNKILLGWNALMTTAYCKAYAATGNTHYREVAEKNIRMLSSLFSAADGGLFHSLKKDQPPVEAFLDDYAYFVQALVALQEITGEVKYLARAKELMEYVEMHFAADGGYFFYTHNKQQDVIVRKKEVYDGATPSGNATMAFNLLYLSVAYNRPQWYNQAETMIAGLGQAITRYPTSFGVWAGVVQLATMGLNEIVVTGTDPGNILNDILRCFIPNKIIQSSSATHPDFPLLAGKPVQPETAIFLCKNYACHAPVYAVQELIKSIRSGM</sequence>
<feature type="domain" description="Spermatogenesis-associated protein 20-like TRX" evidence="1">
    <location>
        <begin position="3"/>
        <end position="163"/>
    </location>
</feature>
<dbReference type="InterPro" id="IPR004879">
    <property type="entry name" value="Ssp411-like_TRX"/>
</dbReference>
<evidence type="ECO:0000313" key="3">
    <source>
        <dbReference type="Proteomes" id="UP000261284"/>
    </source>
</evidence>
<dbReference type="PANTHER" id="PTHR42899">
    <property type="entry name" value="SPERMATOGENESIS-ASSOCIATED PROTEIN 20"/>
    <property type="match status" value="1"/>
</dbReference>
<name>A0A3E1NFE6_9BACT</name>
<dbReference type="EMBL" id="QTJU01000008">
    <property type="protein sequence ID" value="RFM26597.1"/>
    <property type="molecule type" value="Genomic_DNA"/>
</dbReference>
<dbReference type="InterPro" id="IPR036249">
    <property type="entry name" value="Thioredoxin-like_sf"/>
</dbReference>
<dbReference type="RefSeq" id="WP_116848801.1">
    <property type="nucleotide sequence ID" value="NZ_QTJU01000008.1"/>
</dbReference>
<protein>
    <submittedName>
        <fullName evidence="2">Thioredoxin domain-containing protein</fullName>
    </submittedName>
</protein>
<dbReference type="PANTHER" id="PTHR42899:SF1">
    <property type="entry name" value="SPERMATOGENESIS-ASSOCIATED PROTEIN 20"/>
    <property type="match status" value="1"/>
</dbReference>
<dbReference type="Gene3D" id="3.40.30.10">
    <property type="entry name" value="Glutaredoxin"/>
    <property type="match status" value="1"/>
</dbReference>
<proteinExistence type="predicted"/>
<dbReference type="Proteomes" id="UP000261284">
    <property type="component" value="Unassembled WGS sequence"/>
</dbReference>
<reference evidence="2 3" key="1">
    <citation type="submission" date="2018-08" db="EMBL/GenBank/DDBJ databases">
        <title>Chitinophagaceae sp. K23C18032701, a novel bacterium isolated from forest soil.</title>
        <authorList>
            <person name="Wang C."/>
        </authorList>
    </citation>
    <scope>NUCLEOTIDE SEQUENCE [LARGE SCALE GENOMIC DNA]</scope>
    <source>
        <strain evidence="2 3">K23C18032701</strain>
    </source>
</reference>
<evidence type="ECO:0000259" key="1">
    <source>
        <dbReference type="Pfam" id="PF03190"/>
    </source>
</evidence>
<dbReference type="InterPro" id="IPR024705">
    <property type="entry name" value="Ssp411"/>
</dbReference>
<gene>
    <name evidence="2" type="ORF">DXN05_18650</name>
</gene>
<dbReference type="OrthoDB" id="9762614at2"/>
<dbReference type="Pfam" id="PF03190">
    <property type="entry name" value="Thioredox_DsbH"/>
    <property type="match status" value="1"/>
</dbReference>
<dbReference type="SUPFAM" id="SSF48208">
    <property type="entry name" value="Six-hairpin glycosidases"/>
    <property type="match status" value="1"/>
</dbReference>
<keyword evidence="3" id="KW-1185">Reference proteome</keyword>
<organism evidence="2 3">
    <name type="scientific">Deminuibacter soli</name>
    <dbReference type="NCBI Taxonomy" id="2291815"/>
    <lineage>
        <taxon>Bacteria</taxon>
        <taxon>Pseudomonadati</taxon>
        <taxon>Bacteroidota</taxon>
        <taxon>Chitinophagia</taxon>
        <taxon>Chitinophagales</taxon>
        <taxon>Chitinophagaceae</taxon>
        <taxon>Deminuibacter</taxon>
    </lineage>
</organism>
<dbReference type="InterPro" id="IPR008928">
    <property type="entry name" value="6-hairpin_glycosidase_sf"/>
</dbReference>
<dbReference type="AlphaFoldDB" id="A0A3E1NFE6"/>
<dbReference type="CDD" id="cd02955">
    <property type="entry name" value="SSP411"/>
    <property type="match status" value="1"/>
</dbReference>
<accession>A0A3E1NFE6</accession>
<comment type="caution">
    <text evidence="2">The sequence shown here is derived from an EMBL/GenBank/DDBJ whole genome shotgun (WGS) entry which is preliminary data.</text>
</comment>
<dbReference type="SUPFAM" id="SSF52833">
    <property type="entry name" value="Thioredoxin-like"/>
    <property type="match status" value="1"/>
</dbReference>
<dbReference type="PIRSF" id="PIRSF006402">
    <property type="entry name" value="UCP006402_thioredoxin"/>
    <property type="match status" value="1"/>
</dbReference>
<dbReference type="Gene3D" id="1.50.10.20">
    <property type="match status" value="2"/>
</dbReference>
<evidence type="ECO:0000313" key="2">
    <source>
        <dbReference type="EMBL" id="RFM26597.1"/>
    </source>
</evidence>